<accession>A0A2Z6E7N0</accession>
<evidence type="ECO:0000313" key="3">
    <source>
        <dbReference type="Proteomes" id="UP000270530"/>
    </source>
</evidence>
<sequence>MRAGGPNSKRPLWPPMKSRRDAGMGNATPPGRGIRSRPKEPYQR</sequence>
<feature type="region of interest" description="Disordered" evidence="1">
    <location>
        <begin position="1"/>
        <end position="44"/>
    </location>
</feature>
<organism evidence="2 3">
    <name type="scientific">Aerosticca soli</name>
    <dbReference type="NCBI Taxonomy" id="2010829"/>
    <lineage>
        <taxon>Bacteria</taxon>
        <taxon>Pseudomonadati</taxon>
        <taxon>Pseudomonadota</taxon>
        <taxon>Gammaproteobacteria</taxon>
        <taxon>Lysobacterales</taxon>
        <taxon>Rhodanobacteraceae</taxon>
        <taxon>Aerosticca</taxon>
    </lineage>
</organism>
<dbReference type="KEGG" id="rbd:ALSL_2039"/>
<dbReference type="EMBL" id="AP018560">
    <property type="protein sequence ID" value="BBD80674.1"/>
    <property type="molecule type" value="Genomic_DNA"/>
</dbReference>
<gene>
    <name evidence="2" type="ORF">ALSL_2039</name>
</gene>
<reference evidence="3" key="2">
    <citation type="submission" date="2018-06" db="EMBL/GenBank/DDBJ databases">
        <title>Genome sequence of Rhodanobacteraceae bacterium strain Dysh456.</title>
        <authorList>
            <person name="Fukui M."/>
        </authorList>
    </citation>
    <scope>NUCLEOTIDE SEQUENCE [LARGE SCALE GENOMIC DNA]</scope>
    <source>
        <strain evidence="3">Dysh456</strain>
    </source>
</reference>
<name>A0A2Z6E7N0_9GAMM</name>
<dbReference type="AlphaFoldDB" id="A0A2Z6E7N0"/>
<keyword evidence="3" id="KW-1185">Reference proteome</keyword>
<evidence type="ECO:0000313" key="2">
    <source>
        <dbReference type="EMBL" id="BBD80674.1"/>
    </source>
</evidence>
<reference evidence="3" key="1">
    <citation type="submission" date="2018-04" db="EMBL/GenBank/DDBJ databases">
        <authorList>
            <person name="Watanabe M."/>
            <person name="Kojima H."/>
        </authorList>
    </citation>
    <scope>NUCLEOTIDE SEQUENCE [LARGE SCALE GENOMIC DNA]</scope>
    <source>
        <strain evidence="3">Dysh456</strain>
    </source>
</reference>
<dbReference type="Proteomes" id="UP000270530">
    <property type="component" value="Chromosome"/>
</dbReference>
<evidence type="ECO:0000256" key="1">
    <source>
        <dbReference type="SAM" id="MobiDB-lite"/>
    </source>
</evidence>
<proteinExistence type="predicted"/>
<protein>
    <submittedName>
        <fullName evidence="2">Uncharacterized protein</fullName>
    </submittedName>
</protein>